<evidence type="ECO:0000313" key="2">
    <source>
        <dbReference type="Proteomes" id="UP000220340"/>
    </source>
</evidence>
<proteinExistence type="predicted"/>
<protein>
    <submittedName>
        <fullName evidence="1">Uncharacterized protein</fullName>
    </submittedName>
</protein>
<dbReference type="Proteomes" id="UP000220340">
    <property type="component" value="Unassembled WGS sequence"/>
</dbReference>
<sequence>MTPDLGVGAALLFRLGLGSMFGKVGSSIGALLAVLVGNPMSGLTSAPEMLPAGWGTALLRACAYFGGSGAVSQLWL</sequence>
<dbReference type="EMBL" id="PDCR01000029">
    <property type="protein sequence ID" value="PEG52608.1"/>
    <property type="molecule type" value="Genomic_DNA"/>
</dbReference>
<dbReference type="OrthoDB" id="2151407at2"/>
<gene>
    <name evidence="1" type="ORF">CRI78_20720</name>
</gene>
<comment type="caution">
    <text evidence="1">The sequence shown here is derived from an EMBL/GenBank/DDBJ whole genome shotgun (WGS) entry which is preliminary data.</text>
</comment>
<evidence type="ECO:0000313" key="1">
    <source>
        <dbReference type="EMBL" id="PEG52608.1"/>
    </source>
</evidence>
<organism evidence="1 2">
    <name type="scientific">Mycolicibacterium diernhoferi</name>
    <dbReference type="NCBI Taxonomy" id="1801"/>
    <lineage>
        <taxon>Bacteria</taxon>
        <taxon>Bacillati</taxon>
        <taxon>Actinomycetota</taxon>
        <taxon>Actinomycetes</taxon>
        <taxon>Mycobacteriales</taxon>
        <taxon>Mycobacteriaceae</taxon>
        <taxon>Mycolicibacterium</taxon>
    </lineage>
</organism>
<keyword evidence="2" id="KW-1185">Reference proteome</keyword>
<dbReference type="AlphaFoldDB" id="A0A2A7NRT9"/>
<dbReference type="RefSeq" id="WP_079244607.1">
    <property type="nucleotide sequence ID" value="NZ_BAAATC010000009.1"/>
</dbReference>
<name>A0A2A7NRT9_9MYCO</name>
<accession>A0A2A7NRT9</accession>
<reference evidence="1 2" key="1">
    <citation type="submission" date="2017-10" db="EMBL/GenBank/DDBJ databases">
        <title>The new phylogeny of genus Mycobacterium.</title>
        <authorList>
            <person name="Tortoli E."/>
            <person name="Trovato A."/>
            <person name="Cirillo D.M."/>
        </authorList>
    </citation>
    <scope>NUCLEOTIDE SEQUENCE [LARGE SCALE GENOMIC DNA]</scope>
    <source>
        <strain evidence="1 2">IP141170001</strain>
    </source>
</reference>